<sequence length="218" mass="23740">MWCSSLRKRPEWAPAVRVLPDVVPRIKEGKLNSHDIALPTGQHNGHKPRILRLLLLSQNDLGTRVTEERLDHLYSLQGGQDVAAIVLLSRSGEGKDPMEAFMKLQIELLGKQMGINLVPLLTAAGLPDTLAALRPSLPSLPAVQQPATPGSLLRHMVSGKPLLEDQANLLSELGRTPSEVAALAETEEGRRRMLGLLGEADGKRVLDFLARDSLVLLT</sequence>
<evidence type="ECO:0000313" key="1">
    <source>
        <dbReference type="EMBL" id="KAF6834086.1"/>
    </source>
</evidence>
<dbReference type="OrthoDB" id="2129069at2759"/>
<organism evidence="1 2">
    <name type="scientific">Colletotrichum musicola</name>
    <dbReference type="NCBI Taxonomy" id="2175873"/>
    <lineage>
        <taxon>Eukaryota</taxon>
        <taxon>Fungi</taxon>
        <taxon>Dikarya</taxon>
        <taxon>Ascomycota</taxon>
        <taxon>Pezizomycotina</taxon>
        <taxon>Sordariomycetes</taxon>
        <taxon>Hypocreomycetidae</taxon>
        <taxon>Glomerellales</taxon>
        <taxon>Glomerellaceae</taxon>
        <taxon>Colletotrichum</taxon>
        <taxon>Colletotrichum orchidearum species complex</taxon>
    </lineage>
</organism>
<gene>
    <name evidence="1" type="ORF">CMUS01_06309</name>
</gene>
<dbReference type="AlphaFoldDB" id="A0A8H6KNP6"/>
<dbReference type="EMBL" id="WIGM01000203">
    <property type="protein sequence ID" value="KAF6834086.1"/>
    <property type="molecule type" value="Genomic_DNA"/>
</dbReference>
<evidence type="ECO:0000313" key="2">
    <source>
        <dbReference type="Proteomes" id="UP000639643"/>
    </source>
</evidence>
<protein>
    <submittedName>
        <fullName evidence="1">Uncharacterized protein</fullName>
    </submittedName>
</protein>
<proteinExistence type="predicted"/>
<reference evidence="1" key="1">
    <citation type="journal article" date="2020" name="Phytopathology">
        <title>Genome Sequence Resources of Colletotrichum truncatum, C. plurivorum, C. musicola, and C. sojae: Four Species Pathogenic to Soybean (Glycine max).</title>
        <authorList>
            <person name="Rogerio F."/>
            <person name="Boufleur T.R."/>
            <person name="Ciampi-Guillardi M."/>
            <person name="Sukno S.A."/>
            <person name="Thon M.R."/>
            <person name="Massola Junior N.S."/>
            <person name="Baroncelli R."/>
        </authorList>
    </citation>
    <scope>NUCLEOTIDE SEQUENCE</scope>
    <source>
        <strain evidence="1">LFN0074</strain>
    </source>
</reference>
<name>A0A8H6KNP6_9PEZI</name>
<dbReference type="Proteomes" id="UP000639643">
    <property type="component" value="Unassembled WGS sequence"/>
</dbReference>
<accession>A0A8H6KNP6</accession>
<keyword evidence="2" id="KW-1185">Reference proteome</keyword>
<comment type="caution">
    <text evidence="1">The sequence shown here is derived from an EMBL/GenBank/DDBJ whole genome shotgun (WGS) entry which is preliminary data.</text>
</comment>